<protein>
    <submittedName>
        <fullName evidence="1">Uncharacterized protein</fullName>
    </submittedName>
</protein>
<gene>
    <name evidence="1" type="ORF">RTLFYP15_02274</name>
</gene>
<accession>A0A6N3EAZ9</accession>
<organism evidence="1">
    <name type="scientific">[Ruminococcus] torques</name>
    <dbReference type="NCBI Taxonomy" id="33039"/>
    <lineage>
        <taxon>Bacteria</taxon>
        <taxon>Bacillati</taxon>
        <taxon>Bacillota</taxon>
        <taxon>Clostridia</taxon>
        <taxon>Lachnospirales</taxon>
        <taxon>Lachnospiraceae</taxon>
        <taxon>Mediterraneibacter</taxon>
    </lineage>
</organism>
<proteinExistence type="predicted"/>
<dbReference type="EMBL" id="CACRUQ010000021">
    <property type="protein sequence ID" value="VYU38926.1"/>
    <property type="molecule type" value="Genomic_DNA"/>
</dbReference>
<name>A0A6N3EAZ9_9FIRM</name>
<sequence>MEKLKRTFRLSEQAVEAIENRNRKLYPTATDFLEAKILAPADNSTEMLHKISAQLREMESLLVQQYHKKIEEEQPFH</sequence>
<dbReference type="RefSeq" id="WP_118106898.1">
    <property type="nucleotide sequence ID" value="NZ_CACRUQ010000021.1"/>
</dbReference>
<evidence type="ECO:0000313" key="1">
    <source>
        <dbReference type="EMBL" id="VYU38926.1"/>
    </source>
</evidence>
<reference evidence="1" key="1">
    <citation type="submission" date="2019-11" db="EMBL/GenBank/DDBJ databases">
        <authorList>
            <person name="Feng L."/>
        </authorList>
    </citation>
    <scope>NUCLEOTIDE SEQUENCE</scope>
    <source>
        <strain evidence="1">RtorquesLFYP15</strain>
    </source>
</reference>
<dbReference type="AlphaFoldDB" id="A0A6N3EAZ9"/>